<dbReference type="PANTHER" id="PTHR47017">
    <property type="entry name" value="ACYL-COA"/>
    <property type="match status" value="1"/>
</dbReference>
<sequence length="397" mass="45245">MQARHGIQLLDAIADVAPEAWDALLPAKTPPCLQHAYLQALEASGCVRPETGWTPRHATLWAEGELLAAMPLYLKTHSWGEYVFDWAWAEAYHRHGLDYYPKWLSAIPFTPIPGPRLLGRSAAARQALLAGVVELARHSGLSSLHLLFPTGDDLRVIEDENLPLRDGVQFHWRNADPHEPAHRSYPDFDAFLASLNHDKRKKIRQERRRAAAHGLNLRWEDGHSATQDDWAFLYRCYATTYALHRSTPYLNHAFFAQLATAMPSRVRVLIAERGDLPVAAAFFLCDDHVLFGRYWGATEHLPFLHFELCYYQAIDYCIRQGLQRFEGGAQGEHKLARGLQPVRTHSAHWIGDTRFRTAVDDYLARERGQMDFYLDELAEHAPFRTQATAELKPSAPR</sequence>
<dbReference type="Proteomes" id="UP000215181">
    <property type="component" value="Unassembled WGS sequence"/>
</dbReference>
<dbReference type="GO" id="GO:0016740">
    <property type="term" value="F:transferase activity"/>
    <property type="evidence" value="ECO:0007669"/>
    <property type="project" value="UniProtKB-KW"/>
</dbReference>
<name>A0A235EXL6_9RHOO</name>
<organism evidence="1 2">
    <name type="scientific">Thauera propionica</name>
    <dbReference type="NCBI Taxonomy" id="2019431"/>
    <lineage>
        <taxon>Bacteria</taxon>
        <taxon>Pseudomonadati</taxon>
        <taxon>Pseudomonadota</taxon>
        <taxon>Betaproteobacteria</taxon>
        <taxon>Rhodocyclales</taxon>
        <taxon>Zoogloeaceae</taxon>
        <taxon>Thauera</taxon>
    </lineage>
</organism>
<dbReference type="AlphaFoldDB" id="A0A235EXL6"/>
<dbReference type="OrthoDB" id="9776898at2"/>
<proteinExistence type="predicted"/>
<keyword evidence="1" id="KW-0808">Transferase</keyword>
<evidence type="ECO:0000313" key="1">
    <source>
        <dbReference type="EMBL" id="OYD53165.1"/>
    </source>
</evidence>
<dbReference type="RefSeq" id="WP_094268909.1">
    <property type="nucleotide sequence ID" value="NZ_NOIH01000015.1"/>
</dbReference>
<protein>
    <submittedName>
        <fullName evidence="1">GNAT family N-acetyltransferase</fullName>
    </submittedName>
</protein>
<keyword evidence="2" id="KW-1185">Reference proteome</keyword>
<dbReference type="Gene3D" id="3.40.630.30">
    <property type="match status" value="1"/>
</dbReference>
<evidence type="ECO:0000313" key="2">
    <source>
        <dbReference type="Proteomes" id="UP000215181"/>
    </source>
</evidence>
<dbReference type="InterPro" id="IPR016181">
    <property type="entry name" value="Acyl_CoA_acyltransferase"/>
</dbReference>
<dbReference type="PANTHER" id="PTHR47017:SF1">
    <property type="entry name" value="ACYL-COA"/>
    <property type="match status" value="1"/>
</dbReference>
<reference evidence="1 2" key="1">
    <citation type="submission" date="2017-07" db="EMBL/GenBank/DDBJ databases">
        <title>Thauera sp. KNDSS-Mac4 genome sequence and assembly.</title>
        <authorList>
            <person name="Mayilraj S."/>
        </authorList>
    </citation>
    <scope>NUCLEOTIDE SEQUENCE [LARGE SCALE GENOMIC DNA]</scope>
    <source>
        <strain evidence="1 2">KNDSS-Mac4</strain>
    </source>
</reference>
<accession>A0A235EXL6</accession>
<dbReference type="SUPFAM" id="SSF55729">
    <property type="entry name" value="Acyl-CoA N-acyltransferases (Nat)"/>
    <property type="match status" value="1"/>
</dbReference>
<dbReference type="Pfam" id="PF04339">
    <property type="entry name" value="FemAB_like"/>
    <property type="match status" value="1"/>
</dbReference>
<comment type="caution">
    <text evidence="1">The sequence shown here is derived from an EMBL/GenBank/DDBJ whole genome shotgun (WGS) entry which is preliminary data.</text>
</comment>
<dbReference type="EMBL" id="NOIH01000015">
    <property type="protein sequence ID" value="OYD53165.1"/>
    <property type="molecule type" value="Genomic_DNA"/>
</dbReference>
<gene>
    <name evidence="1" type="ORF">CGK74_13150</name>
</gene>
<dbReference type="InterPro" id="IPR007434">
    <property type="entry name" value="FemAB-like"/>
</dbReference>